<evidence type="ECO:0000313" key="5">
    <source>
        <dbReference type="EMBL" id="JAI45081.1"/>
    </source>
</evidence>
<reference evidence="4" key="1">
    <citation type="submission" date="2015-06" db="EMBL/GenBank/DDBJ databases">
        <authorList>
            <person name="Hoefler B.C."/>
            <person name="Straight P.D."/>
        </authorList>
    </citation>
    <scope>NUCLEOTIDE SEQUENCE</scope>
</reference>
<feature type="compositionally biased region" description="Low complexity" evidence="1">
    <location>
        <begin position="1"/>
        <end position="24"/>
    </location>
</feature>
<organism evidence="4">
    <name type="scientific">Bactrocera latifrons</name>
    <name type="common">Malaysian fruit fly</name>
    <name type="synonym">Chaetodacus latifrons</name>
    <dbReference type="NCBI Taxonomy" id="174628"/>
    <lineage>
        <taxon>Eukaryota</taxon>
        <taxon>Metazoa</taxon>
        <taxon>Ecdysozoa</taxon>
        <taxon>Arthropoda</taxon>
        <taxon>Hexapoda</taxon>
        <taxon>Insecta</taxon>
        <taxon>Pterygota</taxon>
        <taxon>Neoptera</taxon>
        <taxon>Endopterygota</taxon>
        <taxon>Diptera</taxon>
        <taxon>Brachycera</taxon>
        <taxon>Muscomorpha</taxon>
        <taxon>Tephritoidea</taxon>
        <taxon>Tephritidae</taxon>
        <taxon>Bactrocera</taxon>
        <taxon>Bactrocera</taxon>
    </lineage>
</organism>
<evidence type="ECO:0000256" key="1">
    <source>
        <dbReference type="SAM" id="MobiDB-lite"/>
    </source>
</evidence>
<dbReference type="InterPro" id="IPR031961">
    <property type="entry name" value="DUF4780"/>
</dbReference>
<accession>A0A0K8U534</accession>
<evidence type="ECO:0000313" key="4">
    <source>
        <dbReference type="EMBL" id="JAI21693.1"/>
    </source>
</evidence>
<dbReference type="OrthoDB" id="8045787at2759"/>
<proteinExistence type="predicted"/>
<feature type="region of interest" description="Disordered" evidence="1">
    <location>
        <begin position="68"/>
        <end position="138"/>
    </location>
</feature>
<evidence type="ECO:0000259" key="2">
    <source>
        <dbReference type="Pfam" id="PF16012"/>
    </source>
</evidence>
<feature type="region of interest" description="Disordered" evidence="1">
    <location>
        <begin position="1"/>
        <end position="40"/>
    </location>
</feature>
<protein>
    <recommendedName>
        <fullName evidence="2">DUF4780 domain-containing protein</fullName>
    </recommendedName>
</protein>
<evidence type="ECO:0000313" key="3">
    <source>
        <dbReference type="EMBL" id="JAI18855.1"/>
    </source>
</evidence>
<feature type="compositionally biased region" description="Basic residues" evidence="1">
    <location>
        <begin position="111"/>
        <end position="120"/>
    </location>
</feature>
<dbReference type="EMBL" id="GDHF01007233">
    <property type="protein sequence ID" value="JAI45081.1"/>
    <property type="molecule type" value="Transcribed_RNA"/>
</dbReference>
<name>A0A0K8U534_BACLA</name>
<dbReference type="Pfam" id="PF16012">
    <property type="entry name" value="DUF4780"/>
    <property type="match status" value="1"/>
</dbReference>
<dbReference type="AlphaFoldDB" id="A0A0K8U534"/>
<dbReference type="EMBL" id="GDHF01030621">
    <property type="protein sequence ID" value="JAI21693.1"/>
    <property type="molecule type" value="Transcribed_RNA"/>
</dbReference>
<feature type="compositionally biased region" description="Polar residues" evidence="1">
    <location>
        <begin position="76"/>
        <end position="100"/>
    </location>
</feature>
<feature type="region of interest" description="Disordered" evidence="1">
    <location>
        <begin position="206"/>
        <end position="233"/>
    </location>
</feature>
<sequence>MINNKTANTTSIITTTRQRPQQTTKDNDNDNSTGADKVCSGAKPMFSFLDALSPEDRALFEEHVREDDVDMPPCSGAQQTTSTAVAGNVTNTTIAPSNRLTCPDSGEGRSQRKKRKRRARLPPLPPAGHPGGYDDPRRREMSGACFKWYLRHLQDGRTPEEAEQMARNRIRDSAASKARKARNNAFVNKRRSGTWIRDPVIAEIEKTAPPKTHTMKRKSEHTTPQEPPNTKRQKVDYVQVAEGLLSAPNPPRVAERQRRCPDALKGIYMAVLPLNYPVETMGAEELTALQDLLMEEIYRGCGYPVSFHGVHFKGGILQVDCKDERSANWLREITPKLEGWKGPVLCAKRGEDIPPMHSMTVFLPRCADKPFEFALGLVRNQNEGISISAWRVVYSKLEDSGWRLNICIDDESYKFIRKQGFRINYRFSSVVMRPYRSKTTKESERDEKMLVNEDATETKDGVDKDQYLIKQIL</sequence>
<dbReference type="EMBL" id="GDHF01033459">
    <property type="protein sequence ID" value="JAI18855.1"/>
    <property type="molecule type" value="Transcribed_RNA"/>
</dbReference>
<feature type="domain" description="DUF4780" evidence="2">
    <location>
        <begin position="266"/>
        <end position="432"/>
    </location>
</feature>
<gene>
    <name evidence="5" type="ORF">c0_g1_i2</name>
    <name evidence="3" type="ORF">c0_g1_i5</name>
    <name evidence="4" type="ORF">c0_g1_i6</name>
</gene>